<keyword evidence="2" id="KW-1185">Reference proteome</keyword>
<dbReference type="Proteomes" id="UP001472677">
    <property type="component" value="Unassembled WGS sequence"/>
</dbReference>
<sequence>MVHQEYPTPIVAWERPGSPLISGEQRATKRVKEKVNSISLVGDDFVMVEASPGSTGVGRGVDVVDPISATTAEKLSYADLFKGVTAGVNNDANDVFQHEEIVVNDEDVSLDLSGTYPAINFSEKVHEQIAWAYNWVSCIAEPCDISVAVTREVPYG</sequence>
<organism evidence="1 2">
    <name type="scientific">Hibiscus sabdariffa</name>
    <name type="common">roselle</name>
    <dbReference type="NCBI Taxonomy" id="183260"/>
    <lineage>
        <taxon>Eukaryota</taxon>
        <taxon>Viridiplantae</taxon>
        <taxon>Streptophyta</taxon>
        <taxon>Embryophyta</taxon>
        <taxon>Tracheophyta</taxon>
        <taxon>Spermatophyta</taxon>
        <taxon>Magnoliopsida</taxon>
        <taxon>eudicotyledons</taxon>
        <taxon>Gunneridae</taxon>
        <taxon>Pentapetalae</taxon>
        <taxon>rosids</taxon>
        <taxon>malvids</taxon>
        <taxon>Malvales</taxon>
        <taxon>Malvaceae</taxon>
        <taxon>Malvoideae</taxon>
        <taxon>Hibiscus</taxon>
    </lineage>
</organism>
<accession>A0ABR1ZSA3</accession>
<evidence type="ECO:0000313" key="1">
    <source>
        <dbReference type="EMBL" id="KAK8483302.1"/>
    </source>
</evidence>
<protein>
    <submittedName>
        <fullName evidence="1">Uncharacterized protein</fullName>
    </submittedName>
</protein>
<reference evidence="1 2" key="1">
    <citation type="journal article" date="2024" name="G3 (Bethesda)">
        <title>Genome assembly of Hibiscus sabdariffa L. provides insights into metabolisms of medicinal natural products.</title>
        <authorList>
            <person name="Kim T."/>
        </authorList>
    </citation>
    <scope>NUCLEOTIDE SEQUENCE [LARGE SCALE GENOMIC DNA]</scope>
    <source>
        <strain evidence="1">TK-2024</strain>
        <tissue evidence="1">Old leaves</tissue>
    </source>
</reference>
<dbReference type="EMBL" id="JBBPBM010001566">
    <property type="protein sequence ID" value="KAK8483302.1"/>
    <property type="molecule type" value="Genomic_DNA"/>
</dbReference>
<comment type="caution">
    <text evidence="1">The sequence shown here is derived from an EMBL/GenBank/DDBJ whole genome shotgun (WGS) entry which is preliminary data.</text>
</comment>
<gene>
    <name evidence="1" type="ORF">V6N12_057175</name>
</gene>
<proteinExistence type="predicted"/>
<name>A0ABR1ZSA3_9ROSI</name>
<evidence type="ECO:0000313" key="2">
    <source>
        <dbReference type="Proteomes" id="UP001472677"/>
    </source>
</evidence>